<dbReference type="SUPFAM" id="SSF54637">
    <property type="entry name" value="Thioesterase/thiol ester dehydrase-isomerase"/>
    <property type="match status" value="1"/>
</dbReference>
<dbReference type="Proteomes" id="UP000799424">
    <property type="component" value="Unassembled WGS sequence"/>
</dbReference>
<dbReference type="InterPro" id="IPR052741">
    <property type="entry name" value="Mitochondrial_HTD2"/>
</dbReference>
<dbReference type="AlphaFoldDB" id="A0A6A6ZRY9"/>
<dbReference type="PANTHER" id="PTHR28152:SF1">
    <property type="entry name" value="HYDROXYACYL-THIOESTER DEHYDRATASE TYPE 2, MITOCHONDRIAL"/>
    <property type="match status" value="1"/>
</dbReference>
<evidence type="ECO:0000313" key="3">
    <source>
        <dbReference type="Proteomes" id="UP000799424"/>
    </source>
</evidence>
<keyword evidence="3" id="KW-1185">Reference proteome</keyword>
<dbReference type="GO" id="GO:0019171">
    <property type="term" value="F:(3R)-hydroxyacyl-[acyl-carrier-protein] dehydratase activity"/>
    <property type="evidence" value="ECO:0007669"/>
    <property type="project" value="TreeGrafter"/>
</dbReference>
<proteinExistence type="predicted"/>
<dbReference type="InterPro" id="IPR029069">
    <property type="entry name" value="HotDog_dom_sf"/>
</dbReference>
<dbReference type="OrthoDB" id="3257538at2759"/>
<accession>A0A6A6ZRY9</accession>
<name>A0A6A6ZRY9_9PLEO</name>
<evidence type="ECO:0000313" key="2">
    <source>
        <dbReference type="EMBL" id="KAF2823832.1"/>
    </source>
</evidence>
<gene>
    <name evidence="2" type="ORF">CC86DRAFT_327772</name>
</gene>
<feature type="compositionally biased region" description="Polar residues" evidence="1">
    <location>
        <begin position="413"/>
        <end position="422"/>
    </location>
</feature>
<evidence type="ECO:0000256" key="1">
    <source>
        <dbReference type="SAM" id="MobiDB-lite"/>
    </source>
</evidence>
<dbReference type="Gene3D" id="3.10.129.10">
    <property type="entry name" value="Hotdog Thioesterase"/>
    <property type="match status" value="1"/>
</dbReference>
<dbReference type="EMBL" id="MU006231">
    <property type="protein sequence ID" value="KAF2823832.1"/>
    <property type="molecule type" value="Genomic_DNA"/>
</dbReference>
<evidence type="ECO:0008006" key="4">
    <source>
        <dbReference type="Google" id="ProtNLM"/>
    </source>
</evidence>
<sequence>MSLYTRCWTRAARAPSHRTTWRCTPTRCYASTTADDAPWFQQLRSEMLGRKVKSSHEYIDVNTDHKLIDTISTFLPPEWCSRTRRSRLRLPLGHHMVWFNTSMPADELLPDGTDPLQSPGEPWVRRMWGGGSLRVRPGAYHDPAKGFAVDSFIVCAERIQDVQLRGHGDAAKIFVTIDRRFARLDTLRAKRQARGGPIFQHQLLHEEWGDAILREQRNLVFLREKTPAELEAIANGQMVAVKYLEPPGSPDFAHTLTPTRSLLFRYSALTFNAHLIHLDRDYARKVEGHRNLLVHGPLSLTLMLQAMSGYIGMEYKGKQVLESIEYRNLAPLYCDEQMRICGMKKKSFDDGHLYDVWIEGPTGGVAVRGTVRTVTTPALEDASKSVRSASRTETGSASDAHSSHRSRQESNRPESSQASTSTRKQRRPGRLPQIRLSSFTVPPVPRMLADNQSPFRVVEAPPSPMRGVMSRRTHFILQRLYPQSATELSIKPVPLVRTYQGRQYIYDPTGVASRHSRYLRQGIVKIEKISIRMLGGSGGRVSRRRKDSRRAS</sequence>
<feature type="compositionally biased region" description="Polar residues" evidence="1">
    <location>
        <begin position="385"/>
        <end position="395"/>
    </location>
</feature>
<organism evidence="2 3">
    <name type="scientific">Ophiobolus disseminans</name>
    <dbReference type="NCBI Taxonomy" id="1469910"/>
    <lineage>
        <taxon>Eukaryota</taxon>
        <taxon>Fungi</taxon>
        <taxon>Dikarya</taxon>
        <taxon>Ascomycota</taxon>
        <taxon>Pezizomycotina</taxon>
        <taxon>Dothideomycetes</taxon>
        <taxon>Pleosporomycetidae</taxon>
        <taxon>Pleosporales</taxon>
        <taxon>Pleosporineae</taxon>
        <taxon>Phaeosphaeriaceae</taxon>
        <taxon>Ophiobolus</taxon>
    </lineage>
</organism>
<reference evidence="2" key="1">
    <citation type="journal article" date="2020" name="Stud. Mycol.">
        <title>101 Dothideomycetes genomes: a test case for predicting lifestyles and emergence of pathogens.</title>
        <authorList>
            <person name="Haridas S."/>
            <person name="Albert R."/>
            <person name="Binder M."/>
            <person name="Bloem J."/>
            <person name="Labutti K."/>
            <person name="Salamov A."/>
            <person name="Andreopoulos B."/>
            <person name="Baker S."/>
            <person name="Barry K."/>
            <person name="Bills G."/>
            <person name="Bluhm B."/>
            <person name="Cannon C."/>
            <person name="Castanera R."/>
            <person name="Culley D."/>
            <person name="Daum C."/>
            <person name="Ezra D."/>
            <person name="Gonzalez J."/>
            <person name="Henrissat B."/>
            <person name="Kuo A."/>
            <person name="Liang C."/>
            <person name="Lipzen A."/>
            <person name="Lutzoni F."/>
            <person name="Magnuson J."/>
            <person name="Mondo S."/>
            <person name="Nolan M."/>
            <person name="Ohm R."/>
            <person name="Pangilinan J."/>
            <person name="Park H.-J."/>
            <person name="Ramirez L."/>
            <person name="Alfaro M."/>
            <person name="Sun H."/>
            <person name="Tritt A."/>
            <person name="Yoshinaga Y."/>
            <person name="Zwiers L.-H."/>
            <person name="Turgeon B."/>
            <person name="Goodwin S."/>
            <person name="Spatafora J."/>
            <person name="Crous P."/>
            <person name="Grigoriev I."/>
        </authorList>
    </citation>
    <scope>NUCLEOTIDE SEQUENCE</scope>
    <source>
        <strain evidence="2">CBS 113818</strain>
    </source>
</reference>
<feature type="region of interest" description="Disordered" evidence="1">
    <location>
        <begin position="378"/>
        <end position="437"/>
    </location>
</feature>
<dbReference type="GO" id="GO:0005739">
    <property type="term" value="C:mitochondrion"/>
    <property type="evidence" value="ECO:0007669"/>
    <property type="project" value="TreeGrafter"/>
</dbReference>
<protein>
    <recommendedName>
        <fullName evidence="4">MaoC-like domain-containing protein</fullName>
    </recommendedName>
</protein>
<dbReference type="PANTHER" id="PTHR28152">
    <property type="entry name" value="HYDROXYACYL-THIOESTER DEHYDRATASE TYPE 2, MITOCHONDRIAL"/>
    <property type="match status" value="1"/>
</dbReference>